<dbReference type="SUPFAM" id="SSF55931">
    <property type="entry name" value="Glutamine synthetase/guanido kinase"/>
    <property type="match status" value="1"/>
</dbReference>
<protein>
    <submittedName>
        <fullName evidence="5">Glutamine synthetase</fullName>
        <ecNumber evidence="5">6.3.1.2</ecNumber>
    </submittedName>
</protein>
<evidence type="ECO:0000256" key="2">
    <source>
        <dbReference type="PROSITE-ProRule" id="PRU01331"/>
    </source>
</evidence>
<proteinExistence type="inferred from homology"/>
<dbReference type="Gene3D" id="3.30.590.10">
    <property type="entry name" value="Glutamine synthetase/guanido kinase, catalytic domain"/>
    <property type="match status" value="1"/>
</dbReference>
<dbReference type="GO" id="GO:0004356">
    <property type="term" value="F:glutamine synthetase activity"/>
    <property type="evidence" value="ECO:0007669"/>
    <property type="project" value="UniProtKB-EC"/>
</dbReference>
<dbReference type="PANTHER" id="PTHR43785:SF12">
    <property type="entry name" value="TYPE-1 GLUTAMINE SYNTHETASE 2"/>
    <property type="match status" value="1"/>
</dbReference>
<reference evidence="5 6" key="1">
    <citation type="submission" date="2015-09" db="EMBL/GenBank/DDBJ databases">
        <authorList>
            <consortium name="Swine Surveillance"/>
        </authorList>
    </citation>
    <scope>NUCLEOTIDE SEQUENCE [LARGE SCALE GENOMIC DNA]</scope>
    <source>
        <strain evidence="5 6">CECT 4357</strain>
    </source>
</reference>
<dbReference type="STRING" id="53501.SAMN04488043_102352"/>
<evidence type="ECO:0000256" key="1">
    <source>
        <dbReference type="ARBA" id="ARBA00022598"/>
    </source>
</evidence>
<keyword evidence="6" id="KW-1185">Reference proteome</keyword>
<dbReference type="OrthoDB" id="9807095at2"/>
<dbReference type="AlphaFoldDB" id="A0A0P1F949"/>
<dbReference type="PANTHER" id="PTHR43785">
    <property type="entry name" value="GAMMA-GLUTAMYLPUTRESCINE SYNTHETASE"/>
    <property type="match status" value="1"/>
</dbReference>
<name>A0A0P1F949_THAGE</name>
<dbReference type="InterPro" id="IPR008146">
    <property type="entry name" value="Gln_synth_cat_dom"/>
</dbReference>
<dbReference type="Pfam" id="PF00120">
    <property type="entry name" value="Gln-synt_C"/>
    <property type="match status" value="1"/>
</dbReference>
<dbReference type="InterPro" id="IPR014746">
    <property type="entry name" value="Gln_synth/guanido_kin_cat_dom"/>
</dbReference>
<organism evidence="5 6">
    <name type="scientific">Thalassovita gelatinovora</name>
    <name type="common">Thalassobius gelatinovorus</name>
    <dbReference type="NCBI Taxonomy" id="53501"/>
    <lineage>
        <taxon>Bacteria</taxon>
        <taxon>Pseudomonadati</taxon>
        <taxon>Pseudomonadota</taxon>
        <taxon>Alphaproteobacteria</taxon>
        <taxon>Rhodobacterales</taxon>
        <taxon>Roseobacteraceae</taxon>
        <taxon>Thalassovita</taxon>
    </lineage>
</organism>
<sequence length="430" mass="47153">MSDRLRALFIDHLSIPRGKYLPGSKIGDDASRFARATFGVHYDRDLLLDAPHAMVRDGMPDMELRWQAADIRDSWEPATKVVLGDLYDTDGAPLPLCPRGALKRAIADWQVHGLTPKVGIELEAYALQGDESGRLRPYDAPGGVVYGTGPFSDPMRVNDLIWRKAEELGFRLDMITAEFDSPQFEYTLSFDDALKAVDDIVLFRLMAREIALDHGMILTFMPKPISEMGGSGMHINFSFTDGNGQNALASGPLGGPDHLNDLARGCLGGLVHHHKGLAGLIAPTATSYLRLQPGSLSGYWQNWGGDHRAVTTRVSCEGGVKARLEHRMADASANPYTATAAVLQAARLGYEGKLPLPPIETGDGFDKTDARQGVADNLRGAVRDLQADTALVQAVGPKLVENHAFMKEREFRKTRDLEPDALLDFYVWFV</sequence>
<dbReference type="PROSITE" id="PS51987">
    <property type="entry name" value="GS_CATALYTIC"/>
    <property type="match status" value="1"/>
</dbReference>
<dbReference type="EC" id="6.3.1.2" evidence="5"/>
<dbReference type="SMART" id="SM01230">
    <property type="entry name" value="Gln-synt_C"/>
    <property type="match status" value="1"/>
</dbReference>
<dbReference type="EMBL" id="CYSA01000015">
    <property type="protein sequence ID" value="CUH64509.1"/>
    <property type="molecule type" value="Genomic_DNA"/>
</dbReference>
<dbReference type="RefSeq" id="WP_058262069.1">
    <property type="nucleotide sequence ID" value="NZ_CP051181.1"/>
</dbReference>
<dbReference type="Proteomes" id="UP000051587">
    <property type="component" value="Unassembled WGS sequence"/>
</dbReference>
<evidence type="ECO:0000259" key="4">
    <source>
        <dbReference type="PROSITE" id="PS51987"/>
    </source>
</evidence>
<evidence type="ECO:0000313" key="5">
    <source>
        <dbReference type="EMBL" id="CUH64509.1"/>
    </source>
</evidence>
<feature type="domain" description="GS catalytic" evidence="4">
    <location>
        <begin position="98"/>
        <end position="430"/>
    </location>
</feature>
<dbReference type="GO" id="GO:0006542">
    <property type="term" value="P:glutamine biosynthetic process"/>
    <property type="evidence" value="ECO:0007669"/>
    <property type="project" value="TreeGrafter"/>
</dbReference>
<comment type="similarity">
    <text evidence="2 3">Belongs to the glutamine synthetase family.</text>
</comment>
<gene>
    <name evidence="5" type="primary">glnA_3</name>
    <name evidence="5" type="ORF">TG4357_01325</name>
</gene>
<evidence type="ECO:0000313" key="6">
    <source>
        <dbReference type="Proteomes" id="UP000051587"/>
    </source>
</evidence>
<evidence type="ECO:0000256" key="3">
    <source>
        <dbReference type="RuleBase" id="RU000384"/>
    </source>
</evidence>
<accession>A0A0P1F949</accession>
<keyword evidence="1 5" id="KW-0436">Ligase</keyword>